<dbReference type="EMBL" id="FQXC01000005">
    <property type="protein sequence ID" value="SHH95204.1"/>
    <property type="molecule type" value="Genomic_DNA"/>
</dbReference>
<feature type="chain" id="PRO_5012567681" description="LPXTG-motif cell wall anchor domain-containing protein" evidence="2">
    <location>
        <begin position="19"/>
        <end position="57"/>
    </location>
</feature>
<keyword evidence="2" id="KW-0732">Signal</keyword>
<evidence type="ECO:0000313" key="4">
    <source>
        <dbReference type="Proteomes" id="UP000184221"/>
    </source>
</evidence>
<dbReference type="RefSeq" id="WP_178346927.1">
    <property type="nucleotide sequence ID" value="NZ_FQXC01000005.1"/>
</dbReference>
<dbReference type="Proteomes" id="UP000184221">
    <property type="component" value="Unassembled WGS sequence"/>
</dbReference>
<dbReference type="STRING" id="996342.SAMN05443551_3768"/>
<keyword evidence="1" id="KW-0472">Membrane</keyword>
<dbReference type="AlphaFoldDB" id="A0A1M5X6T1"/>
<evidence type="ECO:0000256" key="2">
    <source>
        <dbReference type="SAM" id="SignalP"/>
    </source>
</evidence>
<organism evidence="3 4">
    <name type="scientific">Marivita hallyeonensis</name>
    <dbReference type="NCBI Taxonomy" id="996342"/>
    <lineage>
        <taxon>Bacteria</taxon>
        <taxon>Pseudomonadati</taxon>
        <taxon>Pseudomonadota</taxon>
        <taxon>Alphaproteobacteria</taxon>
        <taxon>Rhodobacterales</taxon>
        <taxon>Roseobacteraceae</taxon>
        <taxon>Marivita</taxon>
    </lineage>
</organism>
<proteinExistence type="predicted"/>
<evidence type="ECO:0008006" key="5">
    <source>
        <dbReference type="Google" id="ProtNLM"/>
    </source>
</evidence>
<sequence>MKHLVLPSLLLTATAASAHPGAHVHPHDGASWLVIVGALAVLAVAGGLAAAKVRSRR</sequence>
<protein>
    <recommendedName>
        <fullName evidence="5">LPXTG-motif cell wall anchor domain-containing protein</fullName>
    </recommendedName>
</protein>
<evidence type="ECO:0000313" key="3">
    <source>
        <dbReference type="EMBL" id="SHH95204.1"/>
    </source>
</evidence>
<name>A0A1M5X6T1_9RHOB</name>
<reference evidence="3 4" key="1">
    <citation type="submission" date="2016-11" db="EMBL/GenBank/DDBJ databases">
        <authorList>
            <person name="Jaros S."/>
            <person name="Januszkiewicz K."/>
            <person name="Wedrychowicz H."/>
        </authorList>
    </citation>
    <scope>NUCLEOTIDE SEQUENCE [LARGE SCALE GENOMIC DNA]</scope>
    <source>
        <strain evidence="3 4">DSM 29431</strain>
    </source>
</reference>
<keyword evidence="4" id="KW-1185">Reference proteome</keyword>
<keyword evidence="1" id="KW-0812">Transmembrane</keyword>
<feature type="transmembrane region" description="Helical" evidence="1">
    <location>
        <begin position="30"/>
        <end position="51"/>
    </location>
</feature>
<feature type="signal peptide" evidence="2">
    <location>
        <begin position="1"/>
        <end position="18"/>
    </location>
</feature>
<accession>A0A1M5X6T1</accession>
<gene>
    <name evidence="3" type="ORF">SAMN05443551_3768</name>
</gene>
<evidence type="ECO:0000256" key="1">
    <source>
        <dbReference type="SAM" id="Phobius"/>
    </source>
</evidence>
<keyword evidence="1" id="KW-1133">Transmembrane helix</keyword>